<feature type="compositionally biased region" description="Polar residues" evidence="1">
    <location>
        <begin position="13"/>
        <end position="28"/>
    </location>
</feature>
<feature type="compositionally biased region" description="Polar residues" evidence="1">
    <location>
        <begin position="195"/>
        <end position="205"/>
    </location>
</feature>
<evidence type="ECO:0000313" key="3">
    <source>
        <dbReference type="Proteomes" id="UP000218811"/>
    </source>
</evidence>
<feature type="region of interest" description="Disordered" evidence="1">
    <location>
        <begin position="469"/>
        <end position="493"/>
    </location>
</feature>
<feature type="compositionally biased region" description="Polar residues" evidence="1">
    <location>
        <begin position="46"/>
        <end position="61"/>
    </location>
</feature>
<sequence length="493" mass="53561">MSARAPFVPQKSAPASHSNKPESSSTVTHDPFRPNGLLPASGAQVHASSLGDTQQKLSKSVTGELESGPMGINKPLNLSSFAKKPAQQPGGQNIPSRTRKSLEDASSRARSPKPFVPSSSQQALRTAARPSSPFFPTASGYVSINGFRAPTLPIPSKLQSAGSAHALAHSEEELNVNRAHIPTTQADSRDPVNAGATQQGPSQAPQGHDYRYSSPYNITNFNSRTRTASQPSLERINEAAEEDDVNAINEGQLHPGRFEDSGSQVHSMGPEYDNEGEDQIGQTLRRTSKRIHQVDEDDELDHGTETKRYKADNVMNGYGATYSRQASEGIHASPLRDNEENLAQGQAMDHSCRTNSVYELEAQARAGDERDDALHKLFGVDLDAYLEAHVEAYEEAKKKWTECSMDEWKAGADDLASKFAKMLEFVKEHMTTKLSLYASLHCAVAAHRTTLSEREQTLSDARESLLREGGAVVGRQANNTTSKSDKGVLVGEK</sequence>
<organism evidence="2 3">
    <name type="scientific">Wolfiporia cocos (strain MD-104)</name>
    <name type="common">Brown rot fungus</name>
    <dbReference type="NCBI Taxonomy" id="742152"/>
    <lineage>
        <taxon>Eukaryota</taxon>
        <taxon>Fungi</taxon>
        <taxon>Dikarya</taxon>
        <taxon>Basidiomycota</taxon>
        <taxon>Agaricomycotina</taxon>
        <taxon>Agaricomycetes</taxon>
        <taxon>Polyporales</taxon>
        <taxon>Phaeolaceae</taxon>
        <taxon>Wolfiporia</taxon>
    </lineage>
</organism>
<evidence type="ECO:0008006" key="4">
    <source>
        <dbReference type="Google" id="ProtNLM"/>
    </source>
</evidence>
<protein>
    <recommendedName>
        <fullName evidence="4">Extracellular mutant protein 11 C-terminal domain-containing protein</fullName>
    </recommendedName>
</protein>
<feature type="region of interest" description="Disordered" evidence="1">
    <location>
        <begin position="150"/>
        <end position="278"/>
    </location>
</feature>
<gene>
    <name evidence="2" type="ORF">WOLCODRAFT_167619</name>
</gene>
<reference evidence="2 3" key="1">
    <citation type="journal article" date="2012" name="Science">
        <title>The Paleozoic origin of enzymatic lignin decomposition reconstructed from 31 fungal genomes.</title>
        <authorList>
            <person name="Floudas D."/>
            <person name="Binder M."/>
            <person name="Riley R."/>
            <person name="Barry K."/>
            <person name="Blanchette R.A."/>
            <person name="Henrissat B."/>
            <person name="Martinez A.T."/>
            <person name="Otillar R."/>
            <person name="Spatafora J.W."/>
            <person name="Yadav J.S."/>
            <person name="Aerts A."/>
            <person name="Benoit I."/>
            <person name="Boyd A."/>
            <person name="Carlson A."/>
            <person name="Copeland A."/>
            <person name="Coutinho P.M."/>
            <person name="de Vries R.P."/>
            <person name="Ferreira P."/>
            <person name="Findley K."/>
            <person name="Foster B."/>
            <person name="Gaskell J."/>
            <person name="Glotzer D."/>
            <person name="Gorecki P."/>
            <person name="Heitman J."/>
            <person name="Hesse C."/>
            <person name="Hori C."/>
            <person name="Igarashi K."/>
            <person name="Jurgens J.A."/>
            <person name="Kallen N."/>
            <person name="Kersten P."/>
            <person name="Kohler A."/>
            <person name="Kuees U."/>
            <person name="Kumar T.K.A."/>
            <person name="Kuo A."/>
            <person name="LaButti K."/>
            <person name="Larrondo L.F."/>
            <person name="Lindquist E."/>
            <person name="Ling A."/>
            <person name="Lombard V."/>
            <person name="Lucas S."/>
            <person name="Lundell T."/>
            <person name="Martin R."/>
            <person name="McLaughlin D.J."/>
            <person name="Morgenstern I."/>
            <person name="Morin E."/>
            <person name="Murat C."/>
            <person name="Nagy L.G."/>
            <person name="Nolan M."/>
            <person name="Ohm R.A."/>
            <person name="Patyshakuliyeva A."/>
            <person name="Rokas A."/>
            <person name="Ruiz-Duenas F.J."/>
            <person name="Sabat G."/>
            <person name="Salamov A."/>
            <person name="Samejima M."/>
            <person name="Schmutz J."/>
            <person name="Slot J.C."/>
            <person name="St John F."/>
            <person name="Stenlid J."/>
            <person name="Sun H."/>
            <person name="Sun S."/>
            <person name="Syed K."/>
            <person name="Tsang A."/>
            <person name="Wiebenga A."/>
            <person name="Young D."/>
            <person name="Pisabarro A."/>
            <person name="Eastwood D.C."/>
            <person name="Martin F."/>
            <person name="Cullen D."/>
            <person name="Grigoriev I.V."/>
            <person name="Hibbett D.S."/>
        </authorList>
    </citation>
    <scope>NUCLEOTIDE SEQUENCE [LARGE SCALE GENOMIC DNA]</scope>
    <source>
        <strain evidence="2 3">MD-104</strain>
    </source>
</reference>
<dbReference type="Proteomes" id="UP000218811">
    <property type="component" value="Unassembled WGS sequence"/>
</dbReference>
<dbReference type="AlphaFoldDB" id="A0A2H3J7I4"/>
<proteinExistence type="predicted"/>
<feature type="compositionally biased region" description="Polar residues" evidence="1">
    <location>
        <begin position="214"/>
        <end position="232"/>
    </location>
</feature>
<dbReference type="OrthoDB" id="3261714at2759"/>
<keyword evidence="3" id="KW-1185">Reference proteome</keyword>
<name>A0A2H3J7I4_WOLCO</name>
<evidence type="ECO:0000256" key="1">
    <source>
        <dbReference type="SAM" id="MobiDB-lite"/>
    </source>
</evidence>
<feature type="compositionally biased region" description="Basic and acidic residues" evidence="1">
    <location>
        <begin position="483"/>
        <end position="493"/>
    </location>
</feature>
<feature type="region of interest" description="Disordered" evidence="1">
    <location>
        <begin position="1"/>
        <end position="135"/>
    </location>
</feature>
<dbReference type="EMBL" id="KB467931">
    <property type="protein sequence ID" value="PCH37595.1"/>
    <property type="molecule type" value="Genomic_DNA"/>
</dbReference>
<dbReference type="OMA" id="HIPTDIH"/>
<accession>A0A2H3J7I4</accession>
<evidence type="ECO:0000313" key="2">
    <source>
        <dbReference type="EMBL" id="PCH37595.1"/>
    </source>
</evidence>